<dbReference type="EMBL" id="JBHTOC010000007">
    <property type="protein sequence ID" value="MFD1429751.1"/>
    <property type="molecule type" value="Genomic_DNA"/>
</dbReference>
<name>A0ABW4CJK8_9LACO</name>
<comment type="caution">
    <text evidence="1">The sequence shown here is derived from an EMBL/GenBank/DDBJ whole genome shotgun (WGS) entry which is preliminary data.</text>
</comment>
<gene>
    <name evidence="1" type="ORF">ACFQ4P_05775</name>
</gene>
<dbReference type="RefSeq" id="WP_263974054.1">
    <property type="nucleotide sequence ID" value="NZ_BOLQ01000014.1"/>
</dbReference>
<organism evidence="1 2">
    <name type="scientific">Lacticaseibacillus mingshuiensis</name>
    <dbReference type="NCBI Taxonomy" id="2799574"/>
    <lineage>
        <taxon>Bacteria</taxon>
        <taxon>Bacillati</taxon>
        <taxon>Bacillota</taxon>
        <taxon>Bacilli</taxon>
        <taxon>Lactobacillales</taxon>
        <taxon>Lactobacillaceae</taxon>
        <taxon>Lacticaseibacillus</taxon>
    </lineage>
</organism>
<proteinExistence type="predicted"/>
<reference evidence="2" key="1">
    <citation type="journal article" date="2019" name="Int. J. Syst. Evol. Microbiol.">
        <title>The Global Catalogue of Microorganisms (GCM) 10K type strain sequencing project: providing services to taxonomists for standard genome sequencing and annotation.</title>
        <authorList>
            <consortium name="The Broad Institute Genomics Platform"/>
            <consortium name="The Broad Institute Genome Sequencing Center for Infectious Disease"/>
            <person name="Wu L."/>
            <person name="Ma J."/>
        </authorList>
    </citation>
    <scope>NUCLEOTIDE SEQUENCE [LARGE SCALE GENOMIC DNA]</scope>
    <source>
        <strain evidence="2">CCM 8980</strain>
    </source>
</reference>
<dbReference type="Proteomes" id="UP001597196">
    <property type="component" value="Unassembled WGS sequence"/>
</dbReference>
<protein>
    <submittedName>
        <fullName evidence="1">Uncharacterized protein</fullName>
    </submittedName>
</protein>
<evidence type="ECO:0000313" key="2">
    <source>
        <dbReference type="Proteomes" id="UP001597196"/>
    </source>
</evidence>
<accession>A0ABW4CJK8</accession>
<evidence type="ECO:0000313" key="1">
    <source>
        <dbReference type="EMBL" id="MFD1429751.1"/>
    </source>
</evidence>
<sequence>MQVILVPISIIAICIIPPMLDGVKFRDLFDLGGDEDADQR</sequence>
<keyword evidence="2" id="KW-1185">Reference proteome</keyword>